<proteinExistence type="predicted"/>
<reference evidence="1" key="1">
    <citation type="submission" date="2020-08" db="EMBL/GenBank/DDBJ databases">
        <title>Genomic Encyclopedia of Type Strains, Phase IV (KMG-V): Genome sequencing to study the core and pangenomes of soil and plant-associated prokaryotes.</title>
        <authorList>
            <person name="Whitman W."/>
        </authorList>
    </citation>
    <scope>NUCLEOTIDE SEQUENCE</scope>
    <source>
        <strain evidence="1">M8UP15</strain>
    </source>
</reference>
<accession>A0ACC5NXH2</accession>
<name>A0ACC5NXH2_9BACT</name>
<organism evidence="1 2">
    <name type="scientific">Tunturiibacter gelidiferens</name>
    <dbReference type="NCBI Taxonomy" id="3069689"/>
    <lineage>
        <taxon>Bacteria</taxon>
        <taxon>Pseudomonadati</taxon>
        <taxon>Acidobacteriota</taxon>
        <taxon>Terriglobia</taxon>
        <taxon>Terriglobales</taxon>
        <taxon>Acidobacteriaceae</taxon>
        <taxon>Tunturiibacter</taxon>
    </lineage>
</organism>
<dbReference type="EMBL" id="JACHEA010000001">
    <property type="protein sequence ID" value="MBB5339292.1"/>
    <property type="molecule type" value="Genomic_DNA"/>
</dbReference>
<gene>
    <name evidence="1" type="ORF">HDF13_001625</name>
</gene>
<keyword evidence="2" id="KW-1185">Reference proteome</keyword>
<evidence type="ECO:0000313" key="1">
    <source>
        <dbReference type="EMBL" id="MBB5339292.1"/>
    </source>
</evidence>
<evidence type="ECO:0000313" key="2">
    <source>
        <dbReference type="Proteomes" id="UP000569005"/>
    </source>
</evidence>
<comment type="caution">
    <text evidence="1">The sequence shown here is derived from an EMBL/GenBank/DDBJ whole genome shotgun (WGS) entry which is preliminary data.</text>
</comment>
<protein>
    <submittedName>
        <fullName evidence="1">Uncharacterized protein</fullName>
    </submittedName>
</protein>
<dbReference type="Proteomes" id="UP000569005">
    <property type="component" value="Unassembled WGS sequence"/>
</dbReference>
<sequence>MSADTTSSSSLNNSDLPDAPQAPLSGPAASQEGQQTKRILGIFPNFRAVSANVHLPPQSVKEKFITATHDSFDYSSLFIPAFVAGINQATNSVPEFHQGAAGYGRYFWHTFVDQTSENYLVEFIVPTITREDTRYYTLGSGGFIKRAEYSLSRVVITRNDAGHNTFNISEIVGAGAAAGISNFYYPQSQRTFSNTASRWGTSVGIDAGTFLLHEFWPDINHKFFHGKQPSQ</sequence>